<name>E4NEK5_KITSK</name>
<dbReference type="KEGG" id="ksk:KSE_39970"/>
<dbReference type="EMBL" id="AP010968">
    <property type="protein sequence ID" value="BAJ29791.1"/>
    <property type="molecule type" value="Genomic_DNA"/>
</dbReference>
<sequence>MSSVDSPSGRSGSSTRPPVPPGSSPLPHNGVSAEARVRWITDALHRLTGRPAAAVRLRGGVVRVTVRIEAPGASGELTLAVIRVLARGDRFGHTSKAGWERLWAEVDQAPESKAPLL</sequence>
<dbReference type="PATRIC" id="fig|452652.3.peg.3994"/>
<gene>
    <name evidence="2" type="ordered locus">KSE_39970</name>
</gene>
<feature type="region of interest" description="Disordered" evidence="1">
    <location>
        <begin position="1"/>
        <end position="30"/>
    </location>
</feature>
<dbReference type="STRING" id="452652.KSE_39970"/>
<dbReference type="AlphaFoldDB" id="E4NEK5"/>
<reference evidence="2 3" key="1">
    <citation type="journal article" date="2010" name="DNA Res.">
        <title>Genome sequence of Kitasatospora setae NBRC 14216T: an evolutionary snapshot of the family Streptomycetaceae.</title>
        <authorList>
            <person name="Ichikawa N."/>
            <person name="Oguchi A."/>
            <person name="Ikeda H."/>
            <person name="Ishikawa J."/>
            <person name="Kitani S."/>
            <person name="Watanabe Y."/>
            <person name="Nakamura S."/>
            <person name="Katano Y."/>
            <person name="Kishi E."/>
            <person name="Sasagawa M."/>
            <person name="Ankai A."/>
            <person name="Fukui S."/>
            <person name="Hashimoto Y."/>
            <person name="Kamata S."/>
            <person name="Otoguro M."/>
            <person name="Tanikawa S."/>
            <person name="Nihira T."/>
            <person name="Horinouchi S."/>
            <person name="Ohnishi Y."/>
            <person name="Hayakawa M."/>
            <person name="Kuzuyama T."/>
            <person name="Arisawa A."/>
            <person name="Nomoto F."/>
            <person name="Miura H."/>
            <person name="Takahashi Y."/>
            <person name="Fujita N."/>
        </authorList>
    </citation>
    <scope>NUCLEOTIDE SEQUENCE [LARGE SCALE GENOMIC DNA]</scope>
    <source>
        <strain evidence="3">ATCC 33774 / DSM 43861 / JCM 3304 / KCC A-0304 / NBRC 14216 / KM-6054</strain>
    </source>
</reference>
<evidence type="ECO:0000313" key="2">
    <source>
        <dbReference type="EMBL" id="BAJ29791.1"/>
    </source>
</evidence>
<evidence type="ECO:0000313" key="3">
    <source>
        <dbReference type="Proteomes" id="UP000007076"/>
    </source>
</evidence>
<organism evidence="2 3">
    <name type="scientific">Kitasatospora setae (strain ATCC 33774 / DSM 43861 / JCM 3304 / KCC A-0304 / NBRC 14216 / KM-6054)</name>
    <name type="common">Streptomyces setae</name>
    <dbReference type="NCBI Taxonomy" id="452652"/>
    <lineage>
        <taxon>Bacteria</taxon>
        <taxon>Bacillati</taxon>
        <taxon>Actinomycetota</taxon>
        <taxon>Actinomycetes</taxon>
        <taxon>Kitasatosporales</taxon>
        <taxon>Streptomycetaceae</taxon>
        <taxon>Kitasatospora</taxon>
    </lineage>
</organism>
<accession>E4NEK5</accession>
<dbReference type="Proteomes" id="UP000007076">
    <property type="component" value="Chromosome"/>
</dbReference>
<dbReference type="HOGENOM" id="CLU_2081685_0_0_11"/>
<feature type="compositionally biased region" description="Low complexity" evidence="1">
    <location>
        <begin position="1"/>
        <end position="16"/>
    </location>
</feature>
<evidence type="ECO:0000256" key="1">
    <source>
        <dbReference type="SAM" id="MobiDB-lite"/>
    </source>
</evidence>
<keyword evidence="3" id="KW-1185">Reference proteome</keyword>
<proteinExistence type="predicted"/>
<protein>
    <submittedName>
        <fullName evidence="2">Uncharacterized protein</fullName>
    </submittedName>
</protein>